<dbReference type="HAMAP" id="MF_00009">
    <property type="entry name" value="Endoribonucl_YbeY"/>
    <property type="match status" value="1"/>
</dbReference>
<dbReference type="CDD" id="cd06661">
    <property type="entry name" value="GGCT_like"/>
    <property type="match status" value="1"/>
</dbReference>
<evidence type="ECO:0000256" key="14">
    <source>
        <dbReference type="ARBA" id="ARBA00023004"/>
    </source>
</evidence>
<evidence type="ECO:0000256" key="7">
    <source>
        <dbReference type="ARBA" id="ARBA00022691"/>
    </source>
</evidence>
<dbReference type="InterPro" id="IPR005839">
    <property type="entry name" value="Methylthiotransferase"/>
</dbReference>
<keyword evidence="15" id="KW-0411">Iron-sulfur</keyword>
<dbReference type="InterPro" id="IPR007197">
    <property type="entry name" value="rSAM"/>
</dbReference>
<organism evidence="19 20">
    <name type="scientific">Linnemannia gamsii</name>
    <dbReference type="NCBI Taxonomy" id="64522"/>
    <lineage>
        <taxon>Eukaryota</taxon>
        <taxon>Fungi</taxon>
        <taxon>Fungi incertae sedis</taxon>
        <taxon>Mucoromycota</taxon>
        <taxon>Mortierellomycotina</taxon>
        <taxon>Mortierellomycetes</taxon>
        <taxon>Mortierellales</taxon>
        <taxon>Mortierellaceae</taxon>
        <taxon>Linnemannia</taxon>
    </lineage>
</organism>
<dbReference type="PANTHER" id="PTHR43020:SF2">
    <property type="entry name" value="MITOCHONDRIAL TRNA METHYLTHIOTRANSFERASE CDK5RAP1"/>
    <property type="match status" value="1"/>
</dbReference>
<dbReference type="FunFam" id="3.80.30.20:FF:000001">
    <property type="entry name" value="tRNA-2-methylthio-N(6)-dimethylallyladenosine synthase 2"/>
    <property type="match status" value="1"/>
</dbReference>
<evidence type="ECO:0000256" key="8">
    <source>
        <dbReference type="ARBA" id="ARBA00022694"/>
    </source>
</evidence>
<keyword evidence="12" id="KW-0378">Hydrolase</keyword>
<evidence type="ECO:0000256" key="13">
    <source>
        <dbReference type="ARBA" id="ARBA00022833"/>
    </source>
</evidence>
<keyword evidence="8" id="KW-0819">tRNA processing</keyword>
<gene>
    <name evidence="19" type="ORF">BGZ97_008654</name>
</gene>
<dbReference type="Proteomes" id="UP000823405">
    <property type="component" value="Unassembled WGS sequence"/>
</dbReference>
<evidence type="ECO:0000256" key="2">
    <source>
        <dbReference type="ARBA" id="ARBA00001966"/>
    </source>
</evidence>
<dbReference type="Gene3D" id="3.40.390.30">
    <property type="entry name" value="Metalloproteases ('zincins'), catalytic domain"/>
    <property type="match status" value="1"/>
</dbReference>
<reference evidence="19" key="1">
    <citation type="journal article" date="2020" name="Fungal Divers.">
        <title>Resolving the Mortierellaceae phylogeny through synthesis of multi-gene phylogenetics and phylogenomics.</title>
        <authorList>
            <person name="Vandepol N."/>
            <person name="Liber J."/>
            <person name="Desiro A."/>
            <person name="Na H."/>
            <person name="Kennedy M."/>
            <person name="Barry K."/>
            <person name="Grigoriev I.V."/>
            <person name="Miller A.N."/>
            <person name="O'Donnell K."/>
            <person name="Stajich J.E."/>
            <person name="Bonito G."/>
        </authorList>
    </citation>
    <scope>NUCLEOTIDE SEQUENCE</scope>
    <source>
        <strain evidence="19">NVP60</strain>
    </source>
</reference>
<dbReference type="InterPro" id="IPR002036">
    <property type="entry name" value="YbeY"/>
</dbReference>
<dbReference type="InterPro" id="IPR002792">
    <property type="entry name" value="TRAM_dom"/>
</dbReference>
<comment type="cofactor">
    <cofactor evidence="1">
        <name>Zn(2+)</name>
        <dbReference type="ChEBI" id="CHEBI:29105"/>
    </cofactor>
</comment>
<dbReference type="InterPro" id="IPR006638">
    <property type="entry name" value="Elp3/MiaA/NifB-like_rSAM"/>
</dbReference>
<dbReference type="InterPro" id="IPR038135">
    <property type="entry name" value="Methylthiotransferase_N_sf"/>
</dbReference>
<dbReference type="GO" id="GO:0006751">
    <property type="term" value="P:glutathione catabolic process"/>
    <property type="evidence" value="ECO:0007669"/>
    <property type="project" value="InterPro"/>
</dbReference>
<dbReference type="SFLD" id="SFLDG01061">
    <property type="entry name" value="methylthiotransferase"/>
    <property type="match status" value="1"/>
</dbReference>
<dbReference type="GO" id="GO:0061928">
    <property type="term" value="F:glutathione specific gamma-glutamylcyclotransferase activity"/>
    <property type="evidence" value="ECO:0007669"/>
    <property type="project" value="UniProtKB-EC"/>
</dbReference>
<dbReference type="InterPro" id="IPR020549">
    <property type="entry name" value="YbeY_CS"/>
</dbReference>
<dbReference type="Pfam" id="PF04055">
    <property type="entry name" value="Radical_SAM"/>
    <property type="match status" value="1"/>
</dbReference>
<feature type="domain" description="Radical SAM core" evidence="18">
    <location>
        <begin position="148"/>
        <end position="395"/>
    </location>
</feature>
<keyword evidence="11" id="KW-0255">Endonuclease</keyword>
<dbReference type="OrthoDB" id="190098at2759"/>
<dbReference type="GO" id="GO:0004519">
    <property type="term" value="F:endonuclease activity"/>
    <property type="evidence" value="ECO:0007669"/>
    <property type="project" value="UniProtKB-KW"/>
</dbReference>
<proteinExistence type="inferred from homology"/>
<dbReference type="InterPro" id="IPR058240">
    <property type="entry name" value="rSAM_sf"/>
</dbReference>
<dbReference type="SUPFAM" id="SSF102114">
    <property type="entry name" value="Radical SAM enzymes"/>
    <property type="match status" value="1"/>
</dbReference>
<dbReference type="GO" id="GO:0004222">
    <property type="term" value="F:metalloendopeptidase activity"/>
    <property type="evidence" value="ECO:0007669"/>
    <property type="project" value="InterPro"/>
</dbReference>
<name>A0A9P6RPP2_9FUNG</name>
<comment type="similarity">
    <text evidence="3">Belongs to the methylthiotransferase family. MiaB subfamily.</text>
</comment>
<dbReference type="GO" id="GO:0005829">
    <property type="term" value="C:cytosol"/>
    <property type="evidence" value="ECO:0007669"/>
    <property type="project" value="TreeGrafter"/>
</dbReference>
<evidence type="ECO:0000259" key="18">
    <source>
        <dbReference type="PROSITE" id="PS51918"/>
    </source>
</evidence>
<dbReference type="NCBIfam" id="TIGR00089">
    <property type="entry name" value="MiaB/RimO family radical SAM methylthiotransferase"/>
    <property type="match status" value="1"/>
</dbReference>
<dbReference type="InterPro" id="IPR036568">
    <property type="entry name" value="GGCT-like_sf"/>
</dbReference>
<dbReference type="Pfam" id="PF04752">
    <property type="entry name" value="ChaC"/>
    <property type="match status" value="1"/>
</dbReference>
<accession>A0A9P6RPP2</accession>
<dbReference type="PROSITE" id="PS51918">
    <property type="entry name" value="RADICAL_SAM"/>
    <property type="match status" value="1"/>
</dbReference>
<dbReference type="CDD" id="cd01335">
    <property type="entry name" value="Radical_SAM"/>
    <property type="match status" value="1"/>
</dbReference>
<dbReference type="GO" id="GO:0035597">
    <property type="term" value="F:tRNA-2-methylthio-N(6)-dimethylallyladenosine(37) synthase activity"/>
    <property type="evidence" value="ECO:0007669"/>
    <property type="project" value="TreeGrafter"/>
</dbReference>
<evidence type="ECO:0000256" key="6">
    <source>
        <dbReference type="ARBA" id="ARBA00022485"/>
    </source>
</evidence>
<evidence type="ECO:0000256" key="1">
    <source>
        <dbReference type="ARBA" id="ARBA00001947"/>
    </source>
</evidence>
<keyword evidence="14" id="KW-0408">Iron</keyword>
<keyword evidence="10" id="KW-0479">Metal-binding</keyword>
<sequence length="777" mass="86117">MNKKVYIKTFGCQMNEYDSDKMADVLAAAKNLFEQELVKTTSAEEADIILFNTCSVREKAQEKVFSDLGRARILKEAKPELIIGVGGCVASQEGQAIIARAPYVDLVFGPQTLHRLPTMIEQRRRTGHAQVDISFPEIEKFDHLPPAQVNGPSAFVSIMEGCSKYCSYCVVPYTRGDEVSRPLPDVLTEIAGLAEQGVREVTLLGQNVNAYRGLWQSPSGEATLDSAAENDPSAYADFATLIEYVAEIPGIERIRFTTSHPKEFGQRLIDAYANTPKLVDHLHLPVQHGSDRILAAMKRGYTVLEYKSIVRRLRAIRPNISLSTDFIVGFPGETEADFDKLMALVDEIGYDTSFSFIYSPRPGTPAANLIDDTPHEVKLGRLQRLQAAIEANAQKISAAMVASTQSVLVEGPSRKNPAELCGRTENNRVVNFPAPLHTHQRLVGQTSDSASHKALMPRATLMHWIKPALFADAILTLRFVDEPEGRVLNRTWRSKDYATNVLTFNYAESLSDPVTADLVLCCPVIEREANEQKKLLVAHYAHLIVHGILHAQGYQHDNDEEASGNAPAAPDYPSLLGEVQPLTDEELAHSLQTSLKQWDRTSDLWLFAYGSLIWKPDLPAAESCSARVYGYHRGLYLWSCLTRGTPQIPGLVLALDHGGSCAGLAFRIATDGAMPHLEKLWQREMAMGSYRPAWLACQLNDGRRVRALTFVMHRDKPTYAGRLPDHIVRTAFEHAQGRCGTTLDYVARTVAALRASGIPDRALEALLERCQCKKTDD</sequence>
<dbReference type="NCBIfam" id="TIGR01574">
    <property type="entry name" value="miaB-methiolase"/>
    <property type="match status" value="1"/>
</dbReference>
<dbReference type="HAMAP" id="MF_01864">
    <property type="entry name" value="tRNA_metthiotr_MiaB"/>
    <property type="match status" value="1"/>
</dbReference>
<evidence type="ECO:0000256" key="4">
    <source>
        <dbReference type="ARBA" id="ARBA00010875"/>
    </source>
</evidence>
<keyword evidence="9" id="KW-0540">Nuclease</keyword>
<dbReference type="PROSITE" id="PS01278">
    <property type="entry name" value="MTTASE_RADICAL"/>
    <property type="match status" value="1"/>
</dbReference>
<evidence type="ECO:0000313" key="19">
    <source>
        <dbReference type="EMBL" id="KAG0323318.1"/>
    </source>
</evidence>
<protein>
    <recommendedName>
        <fullName evidence="5">glutathione-specific gamma-glutamylcyclotransferase</fullName>
        <ecNumber evidence="5">4.3.2.7</ecNumber>
    </recommendedName>
</protein>
<dbReference type="GO" id="GO:0006364">
    <property type="term" value="P:rRNA processing"/>
    <property type="evidence" value="ECO:0007669"/>
    <property type="project" value="InterPro"/>
</dbReference>
<evidence type="ECO:0000256" key="15">
    <source>
        <dbReference type="ARBA" id="ARBA00023014"/>
    </source>
</evidence>
<dbReference type="EC" id="4.3.2.7" evidence="5"/>
<dbReference type="SFLD" id="SFLDF00273">
    <property type="entry name" value="(dimethylallyl)adenosine_tRNA"/>
    <property type="match status" value="1"/>
</dbReference>
<dbReference type="NCBIfam" id="TIGR00043">
    <property type="entry name" value="rRNA maturation RNase YbeY"/>
    <property type="match status" value="1"/>
</dbReference>
<evidence type="ECO:0000256" key="16">
    <source>
        <dbReference type="ARBA" id="ARBA00023239"/>
    </source>
</evidence>
<dbReference type="Gene3D" id="3.40.50.12160">
    <property type="entry name" value="Methylthiotransferase, N-terminal domain"/>
    <property type="match status" value="1"/>
</dbReference>
<evidence type="ECO:0000256" key="11">
    <source>
        <dbReference type="ARBA" id="ARBA00022759"/>
    </source>
</evidence>
<dbReference type="InterPro" id="IPR006463">
    <property type="entry name" value="MiaB_methiolase"/>
</dbReference>
<dbReference type="PROSITE" id="PS51449">
    <property type="entry name" value="MTTASE_N"/>
    <property type="match status" value="1"/>
</dbReference>
<dbReference type="Pfam" id="PF01938">
    <property type="entry name" value="TRAM"/>
    <property type="match status" value="1"/>
</dbReference>
<dbReference type="Pfam" id="PF00919">
    <property type="entry name" value="UPF0004"/>
    <property type="match status" value="1"/>
</dbReference>
<dbReference type="InterPro" id="IPR013024">
    <property type="entry name" value="GGCT-like"/>
</dbReference>
<dbReference type="PANTHER" id="PTHR43020">
    <property type="entry name" value="CDK5 REGULATORY SUBUNIT-ASSOCIATED PROTEIN 1"/>
    <property type="match status" value="1"/>
</dbReference>
<dbReference type="InterPro" id="IPR023091">
    <property type="entry name" value="MetalPrtase_cat_dom_sf_prd"/>
</dbReference>
<evidence type="ECO:0000259" key="17">
    <source>
        <dbReference type="PROSITE" id="PS51449"/>
    </source>
</evidence>
<dbReference type="SFLD" id="SFLDS00029">
    <property type="entry name" value="Radical_SAM"/>
    <property type="match status" value="1"/>
</dbReference>
<dbReference type="FunFam" id="3.40.50.12160:FF:000001">
    <property type="entry name" value="tRNA-2-methylthio-N(6)-dimethylallyladenosine synthase"/>
    <property type="match status" value="1"/>
</dbReference>
<feature type="domain" description="MTTase N-terminal" evidence="17">
    <location>
        <begin position="3"/>
        <end position="125"/>
    </location>
</feature>
<dbReference type="InterPro" id="IPR023404">
    <property type="entry name" value="rSAM_horseshoe"/>
</dbReference>
<dbReference type="InterPro" id="IPR006840">
    <property type="entry name" value="ChaC"/>
</dbReference>
<evidence type="ECO:0000256" key="9">
    <source>
        <dbReference type="ARBA" id="ARBA00022722"/>
    </source>
</evidence>
<keyword evidence="7" id="KW-0949">S-adenosyl-L-methionine</keyword>
<comment type="cofactor">
    <cofactor evidence="2">
        <name>[4Fe-4S] cluster</name>
        <dbReference type="ChEBI" id="CHEBI:49883"/>
    </cofactor>
</comment>
<dbReference type="SFLD" id="SFLDG01082">
    <property type="entry name" value="B12-binding_domain_containing"/>
    <property type="match status" value="1"/>
</dbReference>
<evidence type="ECO:0000256" key="10">
    <source>
        <dbReference type="ARBA" id="ARBA00022723"/>
    </source>
</evidence>
<dbReference type="SMART" id="SM00729">
    <property type="entry name" value="Elp3"/>
    <property type="match status" value="1"/>
</dbReference>
<dbReference type="SUPFAM" id="SSF110857">
    <property type="entry name" value="Gamma-glutamyl cyclotransferase-like"/>
    <property type="match status" value="1"/>
</dbReference>
<dbReference type="InterPro" id="IPR020612">
    <property type="entry name" value="Methylthiotransferase_CS"/>
</dbReference>
<evidence type="ECO:0000256" key="5">
    <source>
        <dbReference type="ARBA" id="ARBA00012344"/>
    </source>
</evidence>
<dbReference type="Pfam" id="PF02130">
    <property type="entry name" value="YbeY"/>
    <property type="match status" value="1"/>
</dbReference>
<dbReference type="EMBL" id="JAAAIN010000004">
    <property type="protein sequence ID" value="KAG0323318.1"/>
    <property type="molecule type" value="Genomic_DNA"/>
</dbReference>
<dbReference type="InterPro" id="IPR013848">
    <property type="entry name" value="Methylthiotransferase_N"/>
</dbReference>
<comment type="similarity">
    <text evidence="4">Belongs to the endoribonuclease YbeY family.</text>
</comment>
<evidence type="ECO:0000256" key="3">
    <source>
        <dbReference type="ARBA" id="ARBA00009815"/>
    </source>
</evidence>
<comment type="caution">
    <text evidence="19">The sequence shown here is derived from an EMBL/GenBank/DDBJ whole genome shotgun (WGS) entry which is preliminary data.</text>
</comment>
<dbReference type="GO" id="GO:0046872">
    <property type="term" value="F:metal ion binding"/>
    <property type="evidence" value="ECO:0007669"/>
    <property type="project" value="UniProtKB-KW"/>
</dbReference>
<keyword evidence="20" id="KW-1185">Reference proteome</keyword>
<dbReference type="GO" id="GO:0051539">
    <property type="term" value="F:4 iron, 4 sulfur cluster binding"/>
    <property type="evidence" value="ECO:0007669"/>
    <property type="project" value="UniProtKB-KW"/>
</dbReference>
<keyword evidence="6" id="KW-0004">4Fe-4S</keyword>
<dbReference type="Gene3D" id="3.10.490.10">
    <property type="entry name" value="Gamma-glutamyl cyclotransferase-like"/>
    <property type="match status" value="1"/>
</dbReference>
<dbReference type="SUPFAM" id="SSF55486">
    <property type="entry name" value="Metalloproteases ('zincins'), catalytic domain"/>
    <property type="match status" value="1"/>
</dbReference>
<keyword evidence="13" id="KW-0862">Zinc</keyword>
<dbReference type="PROSITE" id="PS01306">
    <property type="entry name" value="UPF0054"/>
    <property type="match status" value="1"/>
</dbReference>
<keyword evidence="16" id="KW-0456">Lyase</keyword>
<dbReference type="Gene3D" id="3.80.30.20">
    <property type="entry name" value="tm_1862 like domain"/>
    <property type="match status" value="1"/>
</dbReference>
<evidence type="ECO:0000256" key="12">
    <source>
        <dbReference type="ARBA" id="ARBA00022801"/>
    </source>
</evidence>
<dbReference type="AlphaFoldDB" id="A0A9P6RPP2"/>
<evidence type="ECO:0000313" key="20">
    <source>
        <dbReference type="Proteomes" id="UP000823405"/>
    </source>
</evidence>